<dbReference type="Gene3D" id="1.25.40.10">
    <property type="entry name" value="Tetratricopeptide repeat domain"/>
    <property type="match status" value="2"/>
</dbReference>
<gene>
    <name evidence="1" type="ORF">GCM10009681_24530</name>
</gene>
<dbReference type="Gene3D" id="3.40.30.60">
    <property type="entry name" value="FHIPEP family, domain 1"/>
    <property type="match status" value="1"/>
</dbReference>
<dbReference type="InterPro" id="IPR027417">
    <property type="entry name" value="P-loop_NTPase"/>
</dbReference>
<keyword evidence="2" id="KW-1185">Reference proteome</keyword>
<evidence type="ECO:0000313" key="1">
    <source>
        <dbReference type="EMBL" id="GAA1752727.1"/>
    </source>
</evidence>
<name>A0ABP4WI49_9ACTN</name>
<proteinExistence type="predicted"/>
<dbReference type="InterPro" id="IPR001712">
    <property type="entry name" value="T3SS_FHIPEP"/>
</dbReference>
<reference evidence="2" key="1">
    <citation type="journal article" date="2019" name="Int. J. Syst. Evol. Microbiol.">
        <title>The Global Catalogue of Microorganisms (GCM) 10K type strain sequencing project: providing services to taxonomists for standard genome sequencing and annotation.</title>
        <authorList>
            <consortium name="The Broad Institute Genomics Platform"/>
            <consortium name="The Broad Institute Genome Sequencing Center for Infectious Disease"/>
            <person name="Wu L."/>
            <person name="Ma J."/>
        </authorList>
    </citation>
    <scope>NUCLEOTIDE SEQUENCE [LARGE SCALE GENOMIC DNA]</scope>
    <source>
        <strain evidence="2">JCM 13249</strain>
    </source>
</reference>
<sequence>MEQVLHIDLDQVDVDVVRLTIRDRDIPLHEPIEIPLSELGEMLNRAEVDYYAPLPEDPDERLAWLESLGQKLFAFLDRPRRLLSSYIERTEGSWTVLVLALKMSHRLTHLPWELLHDGRSFLVAAPFPVVPVRWVRGQARARTPRNSALRLLFMGCAPDDVPVPLDYELEEASIRAATRDRPAARIQPESSGNLAEFRRMVESYPEGTFDVVHLTGHASHTIGGPRFITETVAGQRYYASAEDLAGALQFRPPAVLFLSGCRTAEDADAGAVPSLSAELARRITTPVVIGWGRPVSDAAASTAAAALYGALHRGLSPAEALADTYRALIGRGVTHWHLLRMFARLTTAGRLTGPLVSAAPDEMPDVSSLPGAGTWAVGIPVPDPSKFIGRRREAQRALRALDQSSGGEKVGMLIHGFGGIGKTALVGRVLGLLRDNRPRDFAWTVGLAGRYLTMASLLAAIGDHPHPAVQLDEIRRAGHPPRRLLQLLLERVSGAFLFVIDEFEINYRAHPEHVTKENRHKIAFRDGEPLLATDAADTLTALVLAIHAVNRGHRILITSRYRPDLDCLRFLDVFQLRAPEPYDLDKMITRESASRDLTDRTLRRVRELAGRNPRALTFLLAIAQRNLALDDAAVREKLRACRDDFLDVEIAADLLLDSRDPASQRLLKVATPYQLHVPAVVLATLAGDSLAETERRCADLEGLSLLELLEHEGQPRYLVPPLLQARLRDTDADSQRAKHAAAAEVLAGHVDHTKPNRSILAEVYRLANVSQRADLIVPAAVALSMLALSQYQTTEAIEVASAVVTAYPHHLLYLVLASAEAELGHADKGELYYQQAIQLCPTDNDIDRATILVDRSYFQENRNVPAATADALEALELARQESRPDILARCLRQTARMLLRKHGPQARADAERMLDEAAEIARQLPDNGQEYANVVLYRATDLMIRFASPEEAAQAMAVALDIYERNGQILHQAVALQEMAAGWLLQQDADRAAEFLDRAHRANQLLPSKRVEAINCMLDGEVAFLRNQLPEAIDQYQQAVDTVLEIGDTVRAAELLTRMSNIFRQQGNQAEARRAVAAANELLAQGSSPLGQIEALLSDMQTDQAAGETHAALSKARQAAALARAADAAEVEIRAWQAFVETAYDLDSAPDDFAAILGRLLDLQRSPQTDDRAGAASTLVRLGSLLIEADQHAEAEPSLVEALALHTDLEDLSGQGLTYRLLAKVAEAGNNLHEAACRLRAGILRYQDADDDESIALLLRELAAIQTKRGADPEPILLTALALARKSRATGVEQQVLADLAALAAEAGDTEIAATWQLQAEAAANRSDPVRIIIGDDVLGPFDPDLGGTALSEIARIRGELQAEGGLHLPPVRLMDSNDMPGRGYVIHFWGTPVYRGSIPGEWAVPMPPGNLPGRRDTTTEEPGYLGRVRWGRGRRRPPEAIDPAVVVATNLKQLASRHRELLAAGQAPPVPYDAADAARIADVLPDCPD</sequence>
<dbReference type="InterPro" id="IPR019734">
    <property type="entry name" value="TPR_rpt"/>
</dbReference>
<dbReference type="Pfam" id="PF00771">
    <property type="entry name" value="FHIPEP"/>
    <property type="match status" value="1"/>
</dbReference>
<accession>A0ABP4WI49</accession>
<dbReference type="EMBL" id="BAAALS010000010">
    <property type="protein sequence ID" value="GAA1752727.1"/>
    <property type="molecule type" value="Genomic_DNA"/>
</dbReference>
<dbReference type="InterPro" id="IPR042194">
    <property type="entry name" value="FHIPEP_1"/>
</dbReference>
<dbReference type="SUPFAM" id="SSF52540">
    <property type="entry name" value="P-loop containing nucleoside triphosphate hydrolases"/>
    <property type="match status" value="1"/>
</dbReference>
<comment type="caution">
    <text evidence="1">The sequence shown here is derived from an EMBL/GenBank/DDBJ whole genome shotgun (WGS) entry which is preliminary data.</text>
</comment>
<dbReference type="InterPro" id="IPR011990">
    <property type="entry name" value="TPR-like_helical_dom_sf"/>
</dbReference>
<dbReference type="SUPFAM" id="SSF48452">
    <property type="entry name" value="TPR-like"/>
    <property type="match status" value="3"/>
</dbReference>
<evidence type="ECO:0008006" key="3">
    <source>
        <dbReference type="Google" id="ProtNLM"/>
    </source>
</evidence>
<dbReference type="Proteomes" id="UP001500655">
    <property type="component" value="Unassembled WGS sequence"/>
</dbReference>
<protein>
    <recommendedName>
        <fullName evidence="3">CHAT domain-containing protein</fullName>
    </recommendedName>
</protein>
<dbReference type="SMART" id="SM00028">
    <property type="entry name" value="TPR"/>
    <property type="match status" value="3"/>
</dbReference>
<dbReference type="RefSeq" id="WP_344080350.1">
    <property type="nucleotide sequence ID" value="NZ_BAAALS010000010.1"/>
</dbReference>
<evidence type="ECO:0000313" key="2">
    <source>
        <dbReference type="Proteomes" id="UP001500655"/>
    </source>
</evidence>
<dbReference type="Gene3D" id="3.40.50.300">
    <property type="entry name" value="P-loop containing nucleotide triphosphate hydrolases"/>
    <property type="match status" value="1"/>
</dbReference>
<organism evidence="1 2">
    <name type="scientific">Luedemannella helvata</name>
    <dbReference type="NCBI Taxonomy" id="349315"/>
    <lineage>
        <taxon>Bacteria</taxon>
        <taxon>Bacillati</taxon>
        <taxon>Actinomycetota</taxon>
        <taxon>Actinomycetes</taxon>
        <taxon>Micromonosporales</taxon>
        <taxon>Micromonosporaceae</taxon>
        <taxon>Luedemannella</taxon>
    </lineage>
</organism>